<gene>
    <name evidence="1" type="ORF">GCM10010917_08480</name>
</gene>
<organism evidence="1 2">
    <name type="scientific">Paenibacillus physcomitrellae</name>
    <dbReference type="NCBI Taxonomy" id="1619311"/>
    <lineage>
        <taxon>Bacteria</taxon>
        <taxon>Bacillati</taxon>
        <taxon>Bacillota</taxon>
        <taxon>Bacilli</taxon>
        <taxon>Bacillales</taxon>
        <taxon>Paenibacillaceae</taxon>
        <taxon>Paenibacillus</taxon>
    </lineage>
</organism>
<name>A0ABQ1FS12_9BACL</name>
<reference evidence="2" key="1">
    <citation type="journal article" date="2019" name="Int. J. Syst. Evol. Microbiol.">
        <title>The Global Catalogue of Microorganisms (GCM) 10K type strain sequencing project: providing services to taxonomists for standard genome sequencing and annotation.</title>
        <authorList>
            <consortium name="The Broad Institute Genomics Platform"/>
            <consortium name="The Broad Institute Genome Sequencing Center for Infectious Disease"/>
            <person name="Wu L."/>
            <person name="Ma J."/>
        </authorList>
    </citation>
    <scope>NUCLEOTIDE SEQUENCE [LARGE SCALE GENOMIC DNA]</scope>
    <source>
        <strain evidence="2">CGMCC 1.15044</strain>
    </source>
</reference>
<sequence>MPANMRTVEQQFEDVAHDIQCYKDTAGHAYDFPYGMNWDGPIEDERTQKYKKAKIAGSK</sequence>
<dbReference type="Proteomes" id="UP000609323">
    <property type="component" value="Unassembled WGS sequence"/>
</dbReference>
<proteinExistence type="predicted"/>
<evidence type="ECO:0000313" key="2">
    <source>
        <dbReference type="Proteomes" id="UP000609323"/>
    </source>
</evidence>
<protein>
    <submittedName>
        <fullName evidence="1">Uncharacterized protein</fullName>
    </submittedName>
</protein>
<evidence type="ECO:0000313" key="1">
    <source>
        <dbReference type="EMBL" id="GGA25815.1"/>
    </source>
</evidence>
<comment type="caution">
    <text evidence="1">The sequence shown here is derived from an EMBL/GenBank/DDBJ whole genome shotgun (WGS) entry which is preliminary data.</text>
</comment>
<keyword evidence="2" id="KW-1185">Reference proteome</keyword>
<dbReference type="EMBL" id="BMHF01000001">
    <property type="protein sequence ID" value="GGA25815.1"/>
    <property type="molecule type" value="Genomic_DNA"/>
</dbReference>
<accession>A0ABQ1FS12</accession>